<keyword evidence="1" id="KW-0472">Membrane</keyword>
<keyword evidence="1" id="KW-1133">Transmembrane helix</keyword>
<proteinExistence type="predicted"/>
<accession>A0A8J2JYY9</accession>
<reference evidence="2" key="1">
    <citation type="submission" date="2021-06" db="EMBL/GenBank/DDBJ databases">
        <authorList>
            <person name="Hodson N. C."/>
            <person name="Mongue J. A."/>
            <person name="Jaron S. K."/>
        </authorList>
    </citation>
    <scope>NUCLEOTIDE SEQUENCE</scope>
</reference>
<dbReference type="Proteomes" id="UP000708208">
    <property type="component" value="Unassembled WGS sequence"/>
</dbReference>
<dbReference type="EMBL" id="CAJVCH010136400">
    <property type="protein sequence ID" value="CAG7726508.1"/>
    <property type="molecule type" value="Genomic_DNA"/>
</dbReference>
<keyword evidence="3" id="KW-1185">Reference proteome</keyword>
<name>A0A8J2JYY9_9HEXA</name>
<evidence type="ECO:0000313" key="2">
    <source>
        <dbReference type="EMBL" id="CAG7726508.1"/>
    </source>
</evidence>
<dbReference type="AlphaFoldDB" id="A0A8J2JYY9"/>
<organism evidence="2 3">
    <name type="scientific">Allacma fusca</name>
    <dbReference type="NCBI Taxonomy" id="39272"/>
    <lineage>
        <taxon>Eukaryota</taxon>
        <taxon>Metazoa</taxon>
        <taxon>Ecdysozoa</taxon>
        <taxon>Arthropoda</taxon>
        <taxon>Hexapoda</taxon>
        <taxon>Collembola</taxon>
        <taxon>Symphypleona</taxon>
        <taxon>Sminthuridae</taxon>
        <taxon>Allacma</taxon>
    </lineage>
</organism>
<protein>
    <submittedName>
        <fullName evidence="2">Uncharacterized protein</fullName>
    </submittedName>
</protein>
<gene>
    <name evidence="2" type="ORF">AFUS01_LOCUS15418</name>
</gene>
<keyword evidence="1" id="KW-0812">Transmembrane</keyword>
<evidence type="ECO:0000256" key="1">
    <source>
        <dbReference type="SAM" id="Phobius"/>
    </source>
</evidence>
<comment type="caution">
    <text evidence="2">The sequence shown here is derived from an EMBL/GenBank/DDBJ whole genome shotgun (WGS) entry which is preliminary data.</text>
</comment>
<feature type="transmembrane region" description="Helical" evidence="1">
    <location>
        <begin position="45"/>
        <end position="67"/>
    </location>
</feature>
<sequence>MALLTTTNKANGNGEGIDPMRRTRIWKITVSSGNIRFRRCRVPSVRFFTIIPLAHYTYILLFMHTVLVNGGLQKN</sequence>
<evidence type="ECO:0000313" key="3">
    <source>
        <dbReference type="Proteomes" id="UP000708208"/>
    </source>
</evidence>